<feature type="compositionally biased region" description="Low complexity" evidence="1">
    <location>
        <begin position="199"/>
        <end position="217"/>
    </location>
</feature>
<feature type="domain" description="PRC-barrel" evidence="3">
    <location>
        <begin position="77"/>
        <end position="128"/>
    </location>
</feature>
<dbReference type="InterPro" id="IPR011033">
    <property type="entry name" value="PRC_barrel-like_sf"/>
</dbReference>
<keyword evidence="2" id="KW-0732">Signal</keyword>
<feature type="region of interest" description="Disordered" evidence="1">
    <location>
        <begin position="22"/>
        <end position="65"/>
    </location>
</feature>
<keyword evidence="5" id="KW-1185">Reference proteome</keyword>
<evidence type="ECO:0000256" key="2">
    <source>
        <dbReference type="SAM" id="SignalP"/>
    </source>
</evidence>
<evidence type="ECO:0000313" key="5">
    <source>
        <dbReference type="Proteomes" id="UP000325289"/>
    </source>
</evidence>
<gene>
    <name evidence="4" type="ORF">SAMN04515678_102252</name>
</gene>
<dbReference type="PANTHER" id="PTHR36505:SF1">
    <property type="entry name" value="BLR1072 PROTEIN"/>
    <property type="match status" value="1"/>
</dbReference>
<evidence type="ECO:0000313" key="4">
    <source>
        <dbReference type="EMBL" id="SFD67961.1"/>
    </source>
</evidence>
<dbReference type="Gene3D" id="2.30.30.240">
    <property type="entry name" value="PRC-barrel domain"/>
    <property type="match status" value="1"/>
</dbReference>
<dbReference type="Pfam" id="PF05239">
    <property type="entry name" value="PRC"/>
    <property type="match status" value="1"/>
</dbReference>
<protein>
    <submittedName>
        <fullName evidence="4">PRC-barrel domain-containing protein</fullName>
    </submittedName>
</protein>
<dbReference type="InterPro" id="IPR027275">
    <property type="entry name" value="PRC-brl_dom"/>
</dbReference>
<name>A0A1I1UAR8_9RHOB</name>
<evidence type="ECO:0000259" key="3">
    <source>
        <dbReference type="Pfam" id="PF05239"/>
    </source>
</evidence>
<dbReference type="OrthoDB" id="7876889at2"/>
<accession>A0A1I1UAR8</accession>
<dbReference type="AlphaFoldDB" id="A0A1I1UAR8"/>
<reference evidence="4 5" key="1">
    <citation type="submission" date="2016-10" db="EMBL/GenBank/DDBJ databases">
        <authorList>
            <person name="Varghese N."/>
            <person name="Submissions S."/>
        </authorList>
    </citation>
    <scope>NUCLEOTIDE SEQUENCE [LARGE SCALE GENOMIC DNA]</scope>
    <source>
        <strain evidence="5">YIM D21,KCTC 23444,ACCC 10710</strain>
    </source>
</reference>
<evidence type="ECO:0000256" key="1">
    <source>
        <dbReference type="SAM" id="MobiDB-lite"/>
    </source>
</evidence>
<organism evidence="4 5">
    <name type="scientific">Roseivivax sediminis</name>
    <dbReference type="NCBI Taxonomy" id="936889"/>
    <lineage>
        <taxon>Bacteria</taxon>
        <taxon>Pseudomonadati</taxon>
        <taxon>Pseudomonadota</taxon>
        <taxon>Alphaproteobacteria</taxon>
        <taxon>Rhodobacterales</taxon>
        <taxon>Roseobacteraceae</taxon>
        <taxon>Roseivivax</taxon>
    </lineage>
</organism>
<feature type="compositionally biased region" description="Low complexity" evidence="1">
    <location>
        <begin position="22"/>
        <end position="33"/>
    </location>
</feature>
<feature type="signal peptide" evidence="2">
    <location>
        <begin position="1"/>
        <end position="22"/>
    </location>
</feature>
<sequence length="256" mass="25668">MKLKALLMSAATAALFAGAATAQDDGSATGGAEAETEMEATEGTDSGSGMSGEGEAAEGEAAAPQEPAFTSIEEMMVGDVTGMNVFDSEGSRIGEVDYVIDQGDGAQAVIGIGGFLGLGEYTVAIPVSDFELSQDPMGFNLDTDRETLEQQPEFDESEVEPLPDDMMMSELMADDGGDMGSGASEGEDMGATGGEADDTTGGMSEDPGAATGDDAGTATGGAAEGEDAGGDMESGDMESGDAEMDTESEGEGETED</sequence>
<dbReference type="PANTHER" id="PTHR36505">
    <property type="entry name" value="BLR1072 PROTEIN"/>
    <property type="match status" value="1"/>
</dbReference>
<feature type="region of interest" description="Disordered" evidence="1">
    <location>
        <begin position="147"/>
        <end position="256"/>
    </location>
</feature>
<dbReference type="RefSeq" id="WP_149754649.1">
    <property type="nucleotide sequence ID" value="NZ_FOMS01000002.1"/>
</dbReference>
<dbReference type="SUPFAM" id="SSF50346">
    <property type="entry name" value="PRC-barrel domain"/>
    <property type="match status" value="1"/>
</dbReference>
<dbReference type="Proteomes" id="UP000325289">
    <property type="component" value="Unassembled WGS sequence"/>
</dbReference>
<feature type="compositionally biased region" description="Acidic residues" evidence="1">
    <location>
        <begin position="224"/>
        <end position="256"/>
    </location>
</feature>
<proteinExistence type="predicted"/>
<dbReference type="EMBL" id="FOMS01000002">
    <property type="protein sequence ID" value="SFD67961.1"/>
    <property type="molecule type" value="Genomic_DNA"/>
</dbReference>
<feature type="chain" id="PRO_5009301878" evidence="2">
    <location>
        <begin position="23"/>
        <end position="256"/>
    </location>
</feature>
<feature type="compositionally biased region" description="Acidic residues" evidence="1">
    <location>
        <begin position="152"/>
        <end position="163"/>
    </location>
</feature>